<dbReference type="GO" id="GO:0008194">
    <property type="term" value="F:UDP-glycosyltransferase activity"/>
    <property type="evidence" value="ECO:0007669"/>
    <property type="project" value="InterPro"/>
</dbReference>
<organism evidence="5 6">
    <name type="scientific">Scytonema hofmannii PCC 7110</name>
    <dbReference type="NCBI Taxonomy" id="128403"/>
    <lineage>
        <taxon>Bacteria</taxon>
        <taxon>Bacillati</taxon>
        <taxon>Cyanobacteriota</taxon>
        <taxon>Cyanophyceae</taxon>
        <taxon>Nostocales</taxon>
        <taxon>Scytonemataceae</taxon>
        <taxon>Scytonema</taxon>
    </lineage>
</organism>
<dbReference type="NCBIfam" id="TIGR01426">
    <property type="entry name" value="MGT"/>
    <property type="match status" value="1"/>
</dbReference>
<evidence type="ECO:0000313" key="5">
    <source>
        <dbReference type="EMBL" id="KYC36321.1"/>
    </source>
</evidence>
<dbReference type="EMBL" id="ANNX02000047">
    <property type="protein sequence ID" value="KYC36321.1"/>
    <property type="molecule type" value="Genomic_DNA"/>
</dbReference>
<accession>A0A139WV48</accession>
<dbReference type="FunFam" id="3.40.50.2000:FF:000072">
    <property type="entry name" value="Glycosyl transferase"/>
    <property type="match status" value="1"/>
</dbReference>
<dbReference type="InterPro" id="IPR002213">
    <property type="entry name" value="UDP_glucos_trans"/>
</dbReference>
<sequence>MSNIVYFNLRAHSTVNSTLGIVQELVRRGEQVDYYCYEEFRNKIESVGAQFHQLPANPDLWLDETATPQSASMETSLEAIPILLEHFQRDRPKLLIFNSACLWGCLLGELLKLPTVATHIHHLVPRRFIPPLPVLLAPNCIRRFSENPKIVDKHRSLWTQLKQKYQFERVKKNDLFKLMRYMLFFHGDLNIVFTSETFQIKRENFDSSYVFTGPCYSKSLLEPESCWAKIEGKSVIYISLGTIFNQNIPFFKKCLQAFGNSQHLVVMTVGNSVDINLLGDIPPNFIVKNFVPQLEVIKYASVFIYHGGMQSTLDALTHQVPLVLFPQYSEQYLTAHRLEELGAGIWVKQQNIEPMKLRELVEKVMQDSSIRGNVKRLGKSLVEAGGTQRAVDKILEFKQQFSRL</sequence>
<dbReference type="Gene3D" id="3.40.50.2000">
    <property type="entry name" value="Glycogen Phosphorylase B"/>
    <property type="match status" value="2"/>
</dbReference>
<dbReference type="AlphaFoldDB" id="A0A139WV48"/>
<dbReference type="PANTHER" id="PTHR48043">
    <property type="entry name" value="EG:EG0003.4 PROTEIN-RELATED"/>
    <property type="match status" value="1"/>
</dbReference>
<dbReference type="Proteomes" id="UP000076925">
    <property type="component" value="Unassembled WGS sequence"/>
</dbReference>
<dbReference type="PANTHER" id="PTHR48043:SF145">
    <property type="entry name" value="FI06409P-RELATED"/>
    <property type="match status" value="1"/>
</dbReference>
<keyword evidence="2" id="KW-0328">Glycosyltransferase</keyword>
<reference evidence="5 6" key="1">
    <citation type="journal article" date="2013" name="Genome Biol. Evol.">
        <title>Genomes of Stigonematalean cyanobacteria (subsection V) and the evolution of oxygenic photosynthesis from prokaryotes to plastids.</title>
        <authorList>
            <person name="Dagan T."/>
            <person name="Roettger M."/>
            <person name="Stucken K."/>
            <person name="Landan G."/>
            <person name="Koch R."/>
            <person name="Major P."/>
            <person name="Gould S.B."/>
            <person name="Goremykin V.V."/>
            <person name="Rippka R."/>
            <person name="Tandeau de Marsac N."/>
            <person name="Gugger M."/>
            <person name="Lockhart P.J."/>
            <person name="Allen J.F."/>
            <person name="Brune I."/>
            <person name="Maus I."/>
            <person name="Puhler A."/>
            <person name="Martin W.F."/>
        </authorList>
    </citation>
    <scope>NUCLEOTIDE SEQUENCE [LARGE SCALE GENOMIC DNA]</scope>
    <source>
        <strain evidence="5 6">PCC 7110</strain>
    </source>
</reference>
<evidence type="ECO:0000313" key="6">
    <source>
        <dbReference type="Proteomes" id="UP000076925"/>
    </source>
</evidence>
<dbReference type="InterPro" id="IPR010610">
    <property type="entry name" value="EryCIII-like_C"/>
</dbReference>
<dbReference type="CDD" id="cd03784">
    <property type="entry name" value="GT1_Gtf-like"/>
    <property type="match status" value="1"/>
</dbReference>
<evidence type="ECO:0000256" key="2">
    <source>
        <dbReference type="ARBA" id="ARBA00022676"/>
    </source>
</evidence>
<gene>
    <name evidence="5" type="ORF">WA1_42120</name>
</gene>
<dbReference type="SUPFAM" id="SSF53756">
    <property type="entry name" value="UDP-Glycosyltransferase/glycogen phosphorylase"/>
    <property type="match status" value="1"/>
</dbReference>
<dbReference type="RefSeq" id="WP_017748551.1">
    <property type="nucleotide sequence ID" value="NZ_KQ976354.1"/>
</dbReference>
<proteinExistence type="inferred from homology"/>
<feature type="domain" description="Erythromycin biosynthesis protein CIII-like C-terminal" evidence="4">
    <location>
        <begin position="254"/>
        <end position="380"/>
    </location>
</feature>
<evidence type="ECO:0000256" key="3">
    <source>
        <dbReference type="ARBA" id="ARBA00022679"/>
    </source>
</evidence>
<keyword evidence="3" id="KW-0808">Transferase</keyword>
<name>A0A139WV48_9CYAN</name>
<dbReference type="InterPro" id="IPR006326">
    <property type="entry name" value="UDPGT_MGT-like"/>
</dbReference>
<dbReference type="GO" id="GO:0016758">
    <property type="term" value="F:hexosyltransferase activity"/>
    <property type="evidence" value="ECO:0007669"/>
    <property type="project" value="InterPro"/>
</dbReference>
<dbReference type="STRING" id="128403.WA1_42120"/>
<dbReference type="Pfam" id="PF06722">
    <property type="entry name" value="EryCIII-like_C"/>
    <property type="match status" value="1"/>
</dbReference>
<dbReference type="InterPro" id="IPR050271">
    <property type="entry name" value="UDP-glycosyltransferase"/>
</dbReference>
<dbReference type="OrthoDB" id="9805366at2"/>
<keyword evidence="6" id="KW-1185">Reference proteome</keyword>
<evidence type="ECO:0000256" key="1">
    <source>
        <dbReference type="ARBA" id="ARBA00009995"/>
    </source>
</evidence>
<comment type="similarity">
    <text evidence="1">Belongs to the UDP-glycosyltransferase family.</text>
</comment>
<evidence type="ECO:0000259" key="4">
    <source>
        <dbReference type="Pfam" id="PF06722"/>
    </source>
</evidence>
<comment type="caution">
    <text evidence="5">The sequence shown here is derived from an EMBL/GenBank/DDBJ whole genome shotgun (WGS) entry which is preliminary data.</text>
</comment>
<protein>
    <recommendedName>
        <fullName evidence="4">Erythromycin biosynthesis protein CIII-like C-terminal domain-containing protein</fullName>
    </recommendedName>
</protein>